<reference evidence="4" key="1">
    <citation type="journal article" date="2013" name="Science">
        <title>The Amborella genome and the evolution of flowering plants.</title>
        <authorList>
            <consortium name="Amborella Genome Project"/>
        </authorList>
    </citation>
    <scope>NUCLEOTIDE SEQUENCE [LARGE SCALE GENOMIC DNA]</scope>
</reference>
<feature type="compositionally biased region" description="Basic and acidic residues" evidence="2">
    <location>
        <begin position="458"/>
        <end position="521"/>
    </location>
</feature>
<dbReference type="Gramene" id="ERN01182">
    <property type="protein sequence ID" value="ERN01182"/>
    <property type="gene ID" value="AMTR_s00002p00228700"/>
</dbReference>
<evidence type="ECO:0008006" key="5">
    <source>
        <dbReference type="Google" id="ProtNLM"/>
    </source>
</evidence>
<dbReference type="PANTHER" id="PTHR31809:SF0">
    <property type="entry name" value="BUD13 HOMOLOG"/>
    <property type="match status" value="1"/>
</dbReference>
<sequence>MTSVSTSLSLKDYLKKYTDSDQAKKDKTKKKKKKKEEREKKTGPSGVLVVDEDPIWHRQVGEEDDEREDGDCPDEKPQVDEDIEVKRMKRLEEIRAKKPYLSVSSDGSGWVSVSDSKPNSKTLSSSVREESPDLSPARHPPHLPSSTNQRHDSPDLSPPRQNDRNFSPPKLPSHSRKDESSSLSPPRQNYRNYSIRKLPFSSNRRHNLPDLLPPRQRYRNSPPPQLPSSSNRRHDSPDLSPPRQRYRNSPSTQLPSSSKRHNSPELLPPRKRHRDSPPPKLPPSSNRRRHDSSSLSLPRRRHDSTDFSPPRQRGGNSPSPKLPSSETIRHDSPDLSRPRRRGRNSPQFPSSRTIRHDSPDLSPPHKKCRDSQSQLHGGRDGGWGEVRDLSPSRRGGSKEIDLSPPRKKAKDPKGAEAGRSGLFIAGEIKKEIEKKKREESLRFSQMDPSVSGRGAEPVYRDKEGKKVSMEEYIKLKQGKPKPEEKKLEWGKGLAQKREAEAREQELELEKNKPFARSRDDPELDKMLKERIHWGDPMAHLVKRKLSEPVLEDLGNNEEMKESGFIIPQTIPSHSWLKRGIHPPGNRYGIRPGRHWDGVDRSNGFEKEMFKKQNEKRAKEQEAYLWSVSDM</sequence>
<dbReference type="InterPro" id="IPR018609">
    <property type="entry name" value="Bud13"/>
</dbReference>
<dbReference type="eggNOG" id="KOG2654">
    <property type="taxonomic scope" value="Eukaryota"/>
</dbReference>
<dbReference type="OMA" id="FEAEFQF"/>
<proteinExistence type="inferred from homology"/>
<feature type="region of interest" description="Disordered" evidence="2">
    <location>
        <begin position="435"/>
        <end position="521"/>
    </location>
</feature>
<feature type="compositionally biased region" description="Basic and acidic residues" evidence="2">
    <location>
        <begin position="327"/>
        <end position="337"/>
    </location>
</feature>
<feature type="region of interest" description="Disordered" evidence="2">
    <location>
        <begin position="1"/>
        <end position="422"/>
    </location>
</feature>
<dbReference type="OrthoDB" id="6022at2759"/>
<dbReference type="PANTHER" id="PTHR31809">
    <property type="entry name" value="BUD13 HOMOLOG"/>
    <property type="match status" value="1"/>
</dbReference>
<dbReference type="STRING" id="13333.W1NU98"/>
<feature type="compositionally biased region" description="Low complexity" evidence="2">
    <location>
        <begin position="102"/>
        <end position="116"/>
    </location>
</feature>
<evidence type="ECO:0000313" key="4">
    <source>
        <dbReference type="Proteomes" id="UP000017836"/>
    </source>
</evidence>
<comment type="similarity">
    <text evidence="1">Belongs to the CWC26 family.</text>
</comment>
<gene>
    <name evidence="3" type="ORF">AMTR_s00002p00228700</name>
</gene>
<protein>
    <recommendedName>
        <fullName evidence="5">BUD13 homolog</fullName>
    </recommendedName>
</protein>
<dbReference type="GO" id="GO:0005684">
    <property type="term" value="C:U2-type spliceosomal complex"/>
    <property type="evidence" value="ECO:0000318"/>
    <property type="project" value="GO_Central"/>
</dbReference>
<organism evidence="3 4">
    <name type="scientific">Amborella trichopoda</name>
    <dbReference type="NCBI Taxonomy" id="13333"/>
    <lineage>
        <taxon>Eukaryota</taxon>
        <taxon>Viridiplantae</taxon>
        <taxon>Streptophyta</taxon>
        <taxon>Embryophyta</taxon>
        <taxon>Tracheophyta</taxon>
        <taxon>Spermatophyta</taxon>
        <taxon>Magnoliopsida</taxon>
        <taxon>Amborellales</taxon>
        <taxon>Amborellaceae</taxon>
        <taxon>Amborella</taxon>
    </lineage>
</organism>
<dbReference type="KEGG" id="atr:18429263"/>
<accession>W1NU98</accession>
<keyword evidence="4" id="KW-1185">Reference proteome</keyword>
<dbReference type="AlphaFoldDB" id="W1NU98"/>
<feature type="compositionally biased region" description="Polar residues" evidence="2">
    <location>
        <begin position="181"/>
        <end position="192"/>
    </location>
</feature>
<feature type="compositionally biased region" description="Polar residues" evidence="2">
    <location>
        <begin position="314"/>
        <end position="326"/>
    </location>
</feature>
<evidence type="ECO:0000256" key="2">
    <source>
        <dbReference type="SAM" id="MobiDB-lite"/>
    </source>
</evidence>
<feature type="compositionally biased region" description="Acidic residues" evidence="2">
    <location>
        <begin position="62"/>
        <end position="72"/>
    </location>
</feature>
<feature type="compositionally biased region" description="Basic residues" evidence="2">
    <location>
        <begin position="26"/>
        <end position="35"/>
    </location>
</feature>
<dbReference type="InterPro" id="IPR051112">
    <property type="entry name" value="CWC26_splicing_factor"/>
</dbReference>
<feature type="compositionally biased region" description="Basic and acidic residues" evidence="2">
    <location>
        <begin position="385"/>
        <end position="401"/>
    </location>
</feature>
<evidence type="ECO:0000313" key="3">
    <source>
        <dbReference type="EMBL" id="ERN01182.1"/>
    </source>
</evidence>
<dbReference type="Pfam" id="PF09736">
    <property type="entry name" value="Bud13"/>
    <property type="match status" value="1"/>
</dbReference>
<dbReference type="HOGENOM" id="CLU_024195_3_1_1"/>
<evidence type="ECO:0000256" key="1">
    <source>
        <dbReference type="ARBA" id="ARBA00011069"/>
    </source>
</evidence>
<dbReference type="GO" id="GO:0000398">
    <property type="term" value="P:mRNA splicing, via spliceosome"/>
    <property type="evidence" value="ECO:0000318"/>
    <property type="project" value="GO_Central"/>
</dbReference>
<feature type="compositionally biased region" description="Polar residues" evidence="2">
    <location>
        <begin position="247"/>
        <end position="257"/>
    </location>
</feature>
<dbReference type="Proteomes" id="UP000017836">
    <property type="component" value="Unassembled WGS sequence"/>
</dbReference>
<feature type="compositionally biased region" description="Basic and acidic residues" evidence="2">
    <location>
        <begin position="73"/>
        <end position="96"/>
    </location>
</feature>
<feature type="compositionally biased region" description="Polar residues" evidence="2">
    <location>
        <begin position="117"/>
        <end position="126"/>
    </location>
</feature>
<dbReference type="EMBL" id="KI394767">
    <property type="protein sequence ID" value="ERN01182.1"/>
    <property type="molecule type" value="Genomic_DNA"/>
</dbReference>
<feature type="compositionally biased region" description="Basic and acidic residues" evidence="2">
    <location>
        <begin position="12"/>
        <end position="25"/>
    </location>
</feature>
<name>W1NU98_AMBTC</name>